<evidence type="ECO:0000256" key="1">
    <source>
        <dbReference type="SAM" id="MobiDB-lite"/>
    </source>
</evidence>
<name>A0A6A4CIX5_9STRA</name>
<feature type="region of interest" description="Disordered" evidence="1">
    <location>
        <begin position="1"/>
        <end position="25"/>
    </location>
</feature>
<evidence type="ECO:0000313" key="3">
    <source>
        <dbReference type="EMBL" id="KAE9292114.1"/>
    </source>
</evidence>
<sequence>MGYKALERKASEQEPSQPAVNHGASQLQFLNTSLIRIHAPGHEHQREDLTLQHLQPQEGRRLEQSQRYSTLAVWTKQNQSQPSRRHAQAQRSRRQPASP</sequence>
<dbReference type="AlphaFoldDB" id="A0A6A4CIX5"/>
<feature type="compositionally biased region" description="Basic residues" evidence="1">
    <location>
        <begin position="83"/>
        <end position="99"/>
    </location>
</feature>
<dbReference type="EMBL" id="QXFV01003051">
    <property type="protein sequence ID" value="KAE8980450.1"/>
    <property type="molecule type" value="Genomic_DNA"/>
</dbReference>
<accession>A0A6A4CIX5</accession>
<reference evidence="3 5" key="1">
    <citation type="submission" date="2018-08" db="EMBL/GenBank/DDBJ databases">
        <title>Genomic investigation of the strawberry pathogen Phytophthora fragariae indicates pathogenicity is determined by transcriptional variation in three key races.</title>
        <authorList>
            <person name="Adams T.M."/>
            <person name="Armitage A.D."/>
            <person name="Sobczyk M.K."/>
            <person name="Bates H.J."/>
            <person name="Dunwell J.M."/>
            <person name="Nellist C.F."/>
            <person name="Harrison R.J."/>
        </authorList>
    </citation>
    <scope>NUCLEOTIDE SEQUENCE [LARGE SCALE GENOMIC DNA]</scope>
    <source>
        <strain evidence="2 4">SCRP249</strain>
        <strain evidence="3 5">SCRP333</strain>
    </source>
</reference>
<feature type="compositionally biased region" description="Basic and acidic residues" evidence="1">
    <location>
        <begin position="1"/>
        <end position="12"/>
    </location>
</feature>
<organism evidence="3 5">
    <name type="scientific">Phytophthora rubi</name>
    <dbReference type="NCBI Taxonomy" id="129364"/>
    <lineage>
        <taxon>Eukaryota</taxon>
        <taxon>Sar</taxon>
        <taxon>Stramenopiles</taxon>
        <taxon>Oomycota</taxon>
        <taxon>Peronosporomycetes</taxon>
        <taxon>Peronosporales</taxon>
        <taxon>Peronosporaceae</taxon>
        <taxon>Phytophthora</taxon>
    </lineage>
</organism>
<dbReference type="EMBL" id="QXFT01002867">
    <property type="protein sequence ID" value="KAE9292114.1"/>
    <property type="molecule type" value="Genomic_DNA"/>
</dbReference>
<dbReference type="Proteomes" id="UP000429607">
    <property type="component" value="Unassembled WGS sequence"/>
</dbReference>
<keyword evidence="5" id="KW-1185">Reference proteome</keyword>
<proteinExistence type="predicted"/>
<evidence type="ECO:0000313" key="4">
    <source>
        <dbReference type="Proteomes" id="UP000429607"/>
    </source>
</evidence>
<gene>
    <name evidence="2" type="ORF">PR001_g24269</name>
    <name evidence="3" type="ORF">PR003_g24846</name>
</gene>
<feature type="region of interest" description="Disordered" evidence="1">
    <location>
        <begin position="72"/>
        <end position="99"/>
    </location>
</feature>
<comment type="caution">
    <text evidence="3">The sequence shown here is derived from an EMBL/GenBank/DDBJ whole genome shotgun (WGS) entry which is preliminary data.</text>
</comment>
<evidence type="ECO:0000313" key="2">
    <source>
        <dbReference type="EMBL" id="KAE8980450.1"/>
    </source>
</evidence>
<protein>
    <submittedName>
        <fullName evidence="3">Uncharacterized protein</fullName>
    </submittedName>
</protein>
<evidence type="ECO:0000313" key="5">
    <source>
        <dbReference type="Proteomes" id="UP000434957"/>
    </source>
</evidence>
<dbReference type="Proteomes" id="UP000434957">
    <property type="component" value="Unassembled WGS sequence"/>
</dbReference>
<feature type="compositionally biased region" description="Polar residues" evidence="1">
    <location>
        <begin position="13"/>
        <end position="25"/>
    </location>
</feature>